<dbReference type="Pfam" id="PF22298">
    <property type="entry name" value="Tsr1_G-like"/>
    <property type="match status" value="1"/>
</dbReference>
<protein>
    <submittedName>
        <fullName evidence="1">Uncharacterized protein</fullName>
    </submittedName>
</protein>
<dbReference type="AlphaFoldDB" id="A0A8I2YZE9"/>
<evidence type="ECO:0000313" key="2">
    <source>
        <dbReference type="Proteomes" id="UP000683000"/>
    </source>
</evidence>
<proteinExistence type="predicted"/>
<dbReference type="Proteomes" id="UP000683000">
    <property type="component" value="Unassembled WGS sequence"/>
</dbReference>
<accession>A0A8I2YZE9</accession>
<sequence length="209" mass="22448">MQGLLAASRLQADEPGFDDVDPADATLPSGHIEPQARAVGVHGDFDGETCSWRGRARHNTQKQAQAAKCASLIATTRIFNGMDGASRIIVVILLCEDVRTVDAVHALATSVTEDVDAIEGSIEDKTSLQFIPVHYHRYWEALDATKAANYAPFLLSPNVEVPEAGNTLFRMLQAQGLPAAVSAIPPDPSTSSFNQKSPTAILKSLFSFM</sequence>
<name>A0A8I2YZE9_9AGAM</name>
<comment type="caution">
    <text evidence="1">The sequence shown here is derived from an EMBL/GenBank/DDBJ whole genome shotgun (WGS) entry which is preliminary data.</text>
</comment>
<keyword evidence="2" id="KW-1185">Reference proteome</keyword>
<gene>
    <name evidence="1" type="ORF">JVT61DRAFT_10376</name>
</gene>
<dbReference type="OrthoDB" id="3269431at2759"/>
<reference evidence="1" key="1">
    <citation type="submission" date="2021-03" db="EMBL/GenBank/DDBJ databases">
        <title>Evolutionary innovations through gain and loss of genes in the ectomycorrhizal Boletales.</title>
        <authorList>
            <person name="Wu G."/>
            <person name="Miyauchi S."/>
            <person name="Morin E."/>
            <person name="Yang Z.-L."/>
            <person name="Xu J."/>
            <person name="Martin F.M."/>
        </authorList>
    </citation>
    <scope>NUCLEOTIDE SEQUENCE</scope>
    <source>
        <strain evidence="1">BR01</strain>
    </source>
</reference>
<organism evidence="1 2">
    <name type="scientific">Boletus reticuloceps</name>
    <dbReference type="NCBI Taxonomy" id="495285"/>
    <lineage>
        <taxon>Eukaryota</taxon>
        <taxon>Fungi</taxon>
        <taxon>Dikarya</taxon>
        <taxon>Basidiomycota</taxon>
        <taxon>Agaricomycotina</taxon>
        <taxon>Agaricomycetes</taxon>
        <taxon>Agaricomycetidae</taxon>
        <taxon>Boletales</taxon>
        <taxon>Boletineae</taxon>
        <taxon>Boletaceae</taxon>
        <taxon>Boletoideae</taxon>
        <taxon>Boletus</taxon>
    </lineage>
</organism>
<dbReference type="EMBL" id="JAGFBS010000004">
    <property type="protein sequence ID" value="KAG6379828.1"/>
    <property type="molecule type" value="Genomic_DNA"/>
</dbReference>
<evidence type="ECO:0000313" key="1">
    <source>
        <dbReference type="EMBL" id="KAG6379828.1"/>
    </source>
</evidence>